<organism evidence="2 3">
    <name type="scientific">Methylobacterium longum</name>
    <dbReference type="NCBI Taxonomy" id="767694"/>
    <lineage>
        <taxon>Bacteria</taxon>
        <taxon>Pseudomonadati</taxon>
        <taxon>Pseudomonadota</taxon>
        <taxon>Alphaproteobacteria</taxon>
        <taxon>Hyphomicrobiales</taxon>
        <taxon>Methylobacteriaceae</taxon>
        <taxon>Methylobacterium</taxon>
    </lineage>
</organism>
<feature type="signal peptide" evidence="1">
    <location>
        <begin position="1"/>
        <end position="17"/>
    </location>
</feature>
<sequence>MVLLAVGAAVAASSAWADTAGVVETRLHTPPDSHEPQRARVELHNPGPEARAPATLLCTFTAAGGSVLDTTTTTVPSIAADATVQAEAIYYGWPRAGGAACRLAEPR</sequence>
<proteinExistence type="predicted"/>
<keyword evidence="3" id="KW-1185">Reference proteome</keyword>
<reference evidence="3" key="1">
    <citation type="journal article" date="2019" name="Int. J. Syst. Evol. Microbiol.">
        <title>The Global Catalogue of Microorganisms (GCM) 10K type strain sequencing project: providing services to taxonomists for standard genome sequencing and annotation.</title>
        <authorList>
            <consortium name="The Broad Institute Genomics Platform"/>
            <consortium name="The Broad Institute Genome Sequencing Center for Infectious Disease"/>
            <person name="Wu L."/>
            <person name="Ma J."/>
        </authorList>
    </citation>
    <scope>NUCLEOTIDE SEQUENCE [LARGE SCALE GENOMIC DNA]</scope>
    <source>
        <strain evidence="3">CECT 7806</strain>
    </source>
</reference>
<evidence type="ECO:0000256" key="1">
    <source>
        <dbReference type="SAM" id="SignalP"/>
    </source>
</evidence>
<dbReference type="Proteomes" id="UP001244297">
    <property type="component" value="Unassembled WGS sequence"/>
</dbReference>
<accession>A0ABT8AY29</accession>
<keyword evidence="1" id="KW-0732">Signal</keyword>
<dbReference type="RefSeq" id="WP_238294290.1">
    <property type="nucleotide sequence ID" value="NZ_BPQS01000131.1"/>
</dbReference>
<name>A0ABT8AY29_9HYPH</name>
<comment type="caution">
    <text evidence="2">The sequence shown here is derived from an EMBL/GenBank/DDBJ whole genome shotgun (WGS) entry which is preliminary data.</text>
</comment>
<feature type="chain" id="PRO_5045726037" evidence="1">
    <location>
        <begin position="18"/>
        <end position="107"/>
    </location>
</feature>
<protein>
    <submittedName>
        <fullName evidence="2">Uncharacterized protein</fullName>
    </submittedName>
</protein>
<evidence type="ECO:0000313" key="3">
    <source>
        <dbReference type="Proteomes" id="UP001244297"/>
    </source>
</evidence>
<dbReference type="EMBL" id="JAUFPT010000101">
    <property type="protein sequence ID" value="MDN3574497.1"/>
    <property type="molecule type" value="Genomic_DNA"/>
</dbReference>
<gene>
    <name evidence="2" type="ORF">QWZ18_28305</name>
</gene>
<evidence type="ECO:0000313" key="2">
    <source>
        <dbReference type="EMBL" id="MDN3574497.1"/>
    </source>
</evidence>